<comment type="caution">
    <text evidence="2">The sequence shown here is derived from an EMBL/GenBank/DDBJ whole genome shotgun (WGS) entry which is preliminary data.</text>
</comment>
<keyword evidence="5" id="KW-1185">Reference proteome</keyword>
<dbReference type="EMBL" id="BSPK01000112">
    <property type="protein sequence ID" value="GLS67418.1"/>
    <property type="molecule type" value="Genomic_DNA"/>
</dbReference>
<dbReference type="RefSeq" id="WP_147024881.1">
    <property type="nucleotide sequence ID" value="NZ_BJZU01000017.1"/>
</dbReference>
<feature type="transmembrane region" description="Helical" evidence="1">
    <location>
        <begin position="146"/>
        <end position="164"/>
    </location>
</feature>
<keyword evidence="1" id="KW-0812">Transmembrane</keyword>
<feature type="transmembrane region" description="Helical" evidence="1">
    <location>
        <begin position="26"/>
        <end position="46"/>
    </location>
</feature>
<reference evidence="2 4" key="3">
    <citation type="submission" date="2019-07" db="EMBL/GenBank/DDBJ databases">
        <title>Whole genome shotgun sequence of Methylobacterium oxalidis NBRC 107715.</title>
        <authorList>
            <person name="Hosoyama A."/>
            <person name="Uohara A."/>
            <person name="Ohji S."/>
            <person name="Ichikawa N."/>
        </authorList>
    </citation>
    <scope>NUCLEOTIDE SEQUENCE [LARGE SCALE GENOMIC DNA]</scope>
    <source>
        <strain evidence="2 4">NBRC 107715</strain>
    </source>
</reference>
<keyword evidence="1" id="KW-0472">Membrane</keyword>
<feature type="transmembrane region" description="Helical" evidence="1">
    <location>
        <begin position="116"/>
        <end position="137"/>
    </location>
</feature>
<protein>
    <recommendedName>
        <fullName evidence="6">Membrane-associated protein</fullName>
    </recommendedName>
</protein>
<evidence type="ECO:0000313" key="3">
    <source>
        <dbReference type="EMBL" id="GLS67418.1"/>
    </source>
</evidence>
<evidence type="ECO:0000313" key="5">
    <source>
        <dbReference type="Proteomes" id="UP001156856"/>
    </source>
</evidence>
<feature type="transmembrane region" description="Helical" evidence="1">
    <location>
        <begin position="52"/>
        <end position="75"/>
    </location>
</feature>
<reference evidence="3" key="4">
    <citation type="submission" date="2023-01" db="EMBL/GenBank/DDBJ databases">
        <title>Draft genome sequence of Methylobacterium oxalidis strain NBRC 107715.</title>
        <authorList>
            <person name="Sun Q."/>
            <person name="Mori K."/>
        </authorList>
    </citation>
    <scope>NUCLEOTIDE SEQUENCE</scope>
    <source>
        <strain evidence="3">NBRC 107715</strain>
    </source>
</reference>
<evidence type="ECO:0000313" key="2">
    <source>
        <dbReference type="EMBL" id="GEP03159.1"/>
    </source>
</evidence>
<proteinExistence type="predicted"/>
<organism evidence="2 4">
    <name type="scientific">Methylobacterium oxalidis</name>
    <dbReference type="NCBI Taxonomy" id="944322"/>
    <lineage>
        <taxon>Bacteria</taxon>
        <taxon>Pseudomonadati</taxon>
        <taxon>Pseudomonadota</taxon>
        <taxon>Alphaproteobacteria</taxon>
        <taxon>Hyphomicrobiales</taxon>
        <taxon>Methylobacteriaceae</taxon>
        <taxon>Methylobacterium</taxon>
    </lineage>
</organism>
<reference evidence="5" key="2">
    <citation type="journal article" date="2019" name="Int. J. Syst. Evol. Microbiol.">
        <title>The Global Catalogue of Microorganisms (GCM) 10K type strain sequencing project: providing services to taxonomists for standard genome sequencing and annotation.</title>
        <authorList>
            <consortium name="The Broad Institute Genomics Platform"/>
            <consortium name="The Broad Institute Genome Sequencing Center for Infectious Disease"/>
            <person name="Wu L."/>
            <person name="Ma J."/>
        </authorList>
    </citation>
    <scope>NUCLEOTIDE SEQUENCE [LARGE SCALE GENOMIC DNA]</scope>
    <source>
        <strain evidence="5">NBRC 107715</strain>
    </source>
</reference>
<feature type="transmembrane region" description="Helical" evidence="1">
    <location>
        <begin position="87"/>
        <end position="110"/>
    </location>
</feature>
<gene>
    <name evidence="3" type="ORF">GCM10007888_58020</name>
    <name evidence="2" type="ORF">MOX02_11970</name>
</gene>
<sequence>MTTLDADARPILPSPARRRGARRIPAPVRIGYSLFAAVILPVYLHAYGPTNLLYFCDQAILLTLVGIWLESPLLISMCAVGILAPQVLWIADFLGTAIGLPITGMTEYMFDPAKPLFLRALSGFHGWLPILLVYLVLRLGYDRRALAAWTASAVATLLVCFFLMPGPTPDPGLTPVNINYVWGMSDRAAQTLVPAWAWLAGLIVGLPALLFAPTHLVLRRWMPEAGRTGL</sequence>
<dbReference type="AlphaFoldDB" id="A0A512IZW3"/>
<dbReference type="Proteomes" id="UP001156856">
    <property type="component" value="Unassembled WGS sequence"/>
</dbReference>
<name>A0A512IZW3_9HYPH</name>
<evidence type="ECO:0008006" key="6">
    <source>
        <dbReference type="Google" id="ProtNLM"/>
    </source>
</evidence>
<feature type="transmembrane region" description="Helical" evidence="1">
    <location>
        <begin position="195"/>
        <end position="218"/>
    </location>
</feature>
<dbReference type="EMBL" id="BJZU01000017">
    <property type="protein sequence ID" value="GEP03159.1"/>
    <property type="molecule type" value="Genomic_DNA"/>
</dbReference>
<reference evidence="3" key="1">
    <citation type="journal article" date="2014" name="Int. J. Syst. Evol. Microbiol.">
        <title>Complete genome of a new Firmicutes species belonging to the dominant human colonic microbiota ('Ruminococcus bicirculans') reveals two chromosomes and a selective capacity to utilize plant glucans.</title>
        <authorList>
            <consortium name="NISC Comparative Sequencing Program"/>
            <person name="Wegmann U."/>
            <person name="Louis P."/>
            <person name="Goesmann A."/>
            <person name="Henrissat B."/>
            <person name="Duncan S.H."/>
            <person name="Flint H.J."/>
        </authorList>
    </citation>
    <scope>NUCLEOTIDE SEQUENCE</scope>
    <source>
        <strain evidence="3">NBRC 107715</strain>
    </source>
</reference>
<accession>A0A512IZW3</accession>
<keyword evidence="1" id="KW-1133">Transmembrane helix</keyword>
<dbReference type="Proteomes" id="UP000321960">
    <property type="component" value="Unassembled WGS sequence"/>
</dbReference>
<evidence type="ECO:0000313" key="4">
    <source>
        <dbReference type="Proteomes" id="UP000321960"/>
    </source>
</evidence>
<dbReference type="OrthoDB" id="188694at2"/>
<evidence type="ECO:0000256" key="1">
    <source>
        <dbReference type="SAM" id="Phobius"/>
    </source>
</evidence>